<dbReference type="AlphaFoldDB" id="A0A5S5CL47"/>
<dbReference type="EMBL" id="VNHS01000001">
    <property type="protein sequence ID" value="TYP79435.1"/>
    <property type="molecule type" value="Genomic_DNA"/>
</dbReference>
<keyword evidence="2" id="KW-1185">Reference proteome</keyword>
<proteinExistence type="predicted"/>
<comment type="caution">
    <text evidence="1">The sequence shown here is derived from an EMBL/GenBank/DDBJ whole genome shotgun (WGS) entry which is preliminary data.</text>
</comment>
<gene>
    <name evidence="1" type="ORF">BCM02_101553</name>
</gene>
<evidence type="ECO:0000313" key="1">
    <source>
        <dbReference type="EMBL" id="TYP79435.1"/>
    </source>
</evidence>
<reference evidence="1 2" key="1">
    <citation type="submission" date="2019-07" db="EMBL/GenBank/DDBJ databases">
        <title>Genomic Encyclopedia of Type Strains, Phase III (KMG-III): the genomes of soil and plant-associated and newly described type strains.</title>
        <authorList>
            <person name="Whitman W."/>
        </authorList>
    </citation>
    <scope>NUCLEOTIDE SEQUENCE [LARGE SCALE GENOMIC DNA]</scope>
    <source>
        <strain evidence="1 2">BL24</strain>
    </source>
</reference>
<organism evidence="1 2">
    <name type="scientific">Paenibacillus methanolicus</name>
    <dbReference type="NCBI Taxonomy" id="582686"/>
    <lineage>
        <taxon>Bacteria</taxon>
        <taxon>Bacillati</taxon>
        <taxon>Bacillota</taxon>
        <taxon>Bacilli</taxon>
        <taxon>Bacillales</taxon>
        <taxon>Paenibacillaceae</taxon>
        <taxon>Paenibacillus</taxon>
    </lineage>
</organism>
<sequence length="125" mass="14927">MISIHDNEITSYLVDLKYHKIILYTEASNSERVEVSFEDVLAHQFETLEGSIILDIQEYRLNQFFENNKELLEKQKAYCWPLYYDSVDELSVRLMKEGYLYYVIYSSYGLNGWIVAKQYDVNRIV</sequence>
<dbReference type="OrthoDB" id="2183738at2"/>
<dbReference type="RefSeq" id="WP_148927499.1">
    <property type="nucleotide sequence ID" value="NZ_VNHS01000001.1"/>
</dbReference>
<accession>A0A5S5CL47</accession>
<name>A0A5S5CL47_9BACL</name>
<dbReference type="Proteomes" id="UP000323257">
    <property type="component" value="Unassembled WGS sequence"/>
</dbReference>
<protein>
    <submittedName>
        <fullName evidence="1">Uncharacterized protein</fullName>
    </submittedName>
</protein>
<evidence type="ECO:0000313" key="2">
    <source>
        <dbReference type="Proteomes" id="UP000323257"/>
    </source>
</evidence>